<dbReference type="Proteomes" id="UP000270299">
    <property type="component" value="Unassembled WGS sequence"/>
</dbReference>
<name>A0A3L6ZJK6_9MICO</name>
<proteinExistence type="predicted"/>
<evidence type="ECO:0000256" key="1">
    <source>
        <dbReference type="SAM" id="Phobius"/>
    </source>
</evidence>
<evidence type="ECO:0008006" key="4">
    <source>
        <dbReference type="Google" id="ProtNLM"/>
    </source>
</evidence>
<keyword evidence="1" id="KW-0472">Membrane</keyword>
<keyword evidence="1" id="KW-0812">Transmembrane</keyword>
<evidence type="ECO:0000313" key="2">
    <source>
        <dbReference type="EMBL" id="RLP68184.1"/>
    </source>
</evidence>
<dbReference type="EMBL" id="RCUV01000023">
    <property type="protein sequence ID" value="RLP68184.1"/>
    <property type="molecule type" value="Genomic_DNA"/>
</dbReference>
<sequence length="157" mass="17866">MPDVDGYFPPTEYAPIWAILGISLLALIAVWYVFLWWWSRRKHRMPREAHAGNAIEQAGRLKGKYYGLIDEVEEAWRADELTTRAAHQKLGTLVRFFVFESTGRKAHVMTLEDLNKANLRSVADAIEQYYPAEFAAVEQGNVPESAGIAREVVGTWN</sequence>
<keyword evidence="1" id="KW-1133">Transmembrane helix</keyword>
<feature type="transmembrane region" description="Helical" evidence="1">
    <location>
        <begin position="16"/>
        <end position="38"/>
    </location>
</feature>
<comment type="caution">
    <text evidence="2">The sequence shown here is derived from an EMBL/GenBank/DDBJ whole genome shotgun (WGS) entry which is preliminary data.</text>
</comment>
<protein>
    <recommendedName>
        <fullName evidence="4">DUF4381 domain-containing protein</fullName>
    </recommendedName>
</protein>
<organism evidence="2 3">
    <name type="scientific">Mycetocola manganoxydans</name>
    <dbReference type="NCBI Taxonomy" id="699879"/>
    <lineage>
        <taxon>Bacteria</taxon>
        <taxon>Bacillati</taxon>
        <taxon>Actinomycetota</taxon>
        <taxon>Actinomycetes</taxon>
        <taxon>Micrococcales</taxon>
        <taxon>Microbacteriaceae</taxon>
        <taxon>Mycetocola</taxon>
    </lineage>
</organism>
<dbReference type="AlphaFoldDB" id="A0A3L6ZJK6"/>
<keyword evidence="3" id="KW-1185">Reference proteome</keyword>
<reference evidence="2 3" key="1">
    <citation type="submission" date="2018-10" db="EMBL/GenBank/DDBJ databases">
        <authorList>
            <person name="Li J."/>
        </authorList>
    </citation>
    <scope>NUCLEOTIDE SEQUENCE [LARGE SCALE GENOMIC DNA]</scope>
    <source>
        <strain evidence="2 3">CCTCC AB209002</strain>
    </source>
</reference>
<dbReference type="OrthoDB" id="5079845at2"/>
<dbReference type="RefSeq" id="WP_121673991.1">
    <property type="nucleotide sequence ID" value="NZ_BMXM01000014.1"/>
</dbReference>
<accession>A0A3L6ZJK6</accession>
<evidence type="ECO:0000313" key="3">
    <source>
        <dbReference type="Proteomes" id="UP000270299"/>
    </source>
</evidence>
<gene>
    <name evidence="2" type="ORF">D9V29_14245</name>
</gene>